<dbReference type="OrthoDB" id="6077198at2"/>
<keyword evidence="2" id="KW-1185">Reference proteome</keyword>
<gene>
    <name evidence="1" type="ORF">S7S_03075</name>
</gene>
<dbReference type="RefSeq" id="WP_008740353.1">
    <property type="nucleotide sequence ID" value="NZ_CP004387.1"/>
</dbReference>
<name>A0A0B4XL10_9GAMM</name>
<protein>
    <submittedName>
        <fullName evidence="1">Uncharacterized protein</fullName>
    </submittedName>
</protein>
<reference evidence="1 2" key="1">
    <citation type="journal article" date="2012" name="J. Bacteriol.">
        <title>Genome sequence of an alkane-degrading bacterium, Alcanivorax pacificus type strain W11-5, isolated from deep sea sediment.</title>
        <authorList>
            <person name="Lai Q."/>
            <person name="Shao Z."/>
        </authorList>
    </citation>
    <scope>NUCLEOTIDE SEQUENCE [LARGE SCALE GENOMIC DNA]</scope>
    <source>
        <strain evidence="1 2">W11-5</strain>
    </source>
</reference>
<dbReference type="KEGG" id="apac:S7S_03075"/>
<dbReference type="AlphaFoldDB" id="A0A0B4XL10"/>
<evidence type="ECO:0000313" key="2">
    <source>
        <dbReference type="Proteomes" id="UP000006764"/>
    </source>
</evidence>
<sequence length="112" mass="12296">MHFNPCDPYDAAALYDMWLNCQGCPATFDFEPSRPLGLDYYHDIGQRAKAERWVVREQDDPSDPLGVSYLVLCACCGDRFGMVPEAALRRAPAPVIAEICSALRDAEAGVAA</sequence>
<dbReference type="Proteomes" id="UP000006764">
    <property type="component" value="Chromosome"/>
</dbReference>
<dbReference type="STRING" id="391936.S7S_03075"/>
<accession>A0A0B4XL10</accession>
<evidence type="ECO:0000313" key="1">
    <source>
        <dbReference type="EMBL" id="AJD47037.1"/>
    </source>
</evidence>
<proteinExistence type="predicted"/>
<dbReference type="HOGENOM" id="CLU_2178239_0_0_6"/>
<dbReference type="EMBL" id="CP004387">
    <property type="protein sequence ID" value="AJD47037.1"/>
    <property type="molecule type" value="Genomic_DNA"/>
</dbReference>
<organism evidence="1 2">
    <name type="scientific">Isoalcanivorax pacificus W11-5</name>
    <dbReference type="NCBI Taxonomy" id="391936"/>
    <lineage>
        <taxon>Bacteria</taxon>
        <taxon>Pseudomonadati</taxon>
        <taxon>Pseudomonadota</taxon>
        <taxon>Gammaproteobacteria</taxon>
        <taxon>Oceanospirillales</taxon>
        <taxon>Alcanivoracaceae</taxon>
        <taxon>Isoalcanivorax</taxon>
    </lineage>
</organism>